<evidence type="ECO:0000313" key="3">
    <source>
        <dbReference type="Proteomes" id="UP000613768"/>
    </source>
</evidence>
<accession>A0AAW3ZMA9</accession>
<feature type="transmembrane region" description="Helical" evidence="1">
    <location>
        <begin position="111"/>
        <end position="130"/>
    </location>
</feature>
<dbReference type="Proteomes" id="UP000613768">
    <property type="component" value="Unassembled WGS sequence"/>
</dbReference>
<reference evidence="2 3" key="1">
    <citation type="submission" date="2020-09" db="EMBL/GenBank/DDBJ databases">
        <title>Pseudoxanthomonas sp. CAU 1598 isolated from sand of Yaerae Beach.</title>
        <authorList>
            <person name="Kim W."/>
        </authorList>
    </citation>
    <scope>NUCLEOTIDE SEQUENCE [LARGE SCALE GENOMIC DNA]</scope>
    <source>
        <strain evidence="2 3">CAU 1598</strain>
    </source>
</reference>
<sequence length="235" mass="24914">MSRLLARRQAWQAVLVALAVTVALQWIPQLALLGWPLLLGSTLAHELGHGLSALLLGGRFESLDLYADGSGVAAYRAAFGRSEIALVAAAGLLGPPLASFFLFLSGRNSRSSHIGLGVLGVLLALVAVLWAGNLLTVVFCAVLAALLLLAAFFSNARLCQVITVFMAVQLGLASFSRADYLFVESARTGQGVMLSDVGQIAAAWWLPYWVWGGLLVVLSAVLLLGGIWSFVRVLR</sequence>
<proteinExistence type="predicted"/>
<dbReference type="EMBL" id="JACYTR010000040">
    <property type="protein sequence ID" value="MBD8527098.1"/>
    <property type="molecule type" value="Genomic_DNA"/>
</dbReference>
<feature type="transmembrane region" description="Helical" evidence="1">
    <location>
        <begin position="84"/>
        <end position="104"/>
    </location>
</feature>
<protein>
    <submittedName>
        <fullName evidence="2">M50 family metallopeptidase</fullName>
    </submittedName>
</protein>
<keyword evidence="1" id="KW-0472">Membrane</keyword>
<keyword evidence="3" id="KW-1185">Reference proteome</keyword>
<keyword evidence="1" id="KW-0812">Transmembrane</keyword>
<dbReference type="InterPro" id="IPR049500">
    <property type="entry name" value="Peptidase_M50B-like"/>
</dbReference>
<feature type="transmembrane region" description="Helical" evidence="1">
    <location>
        <begin position="136"/>
        <end position="154"/>
    </location>
</feature>
<dbReference type="AlphaFoldDB" id="A0AAW3ZMA9"/>
<dbReference type="Pfam" id="PF13398">
    <property type="entry name" value="Peptidase_M50B"/>
    <property type="match status" value="1"/>
</dbReference>
<feature type="transmembrane region" description="Helical" evidence="1">
    <location>
        <begin position="161"/>
        <end position="183"/>
    </location>
</feature>
<name>A0AAW3ZMA9_9GAMM</name>
<feature type="transmembrane region" description="Helical" evidence="1">
    <location>
        <begin position="208"/>
        <end position="231"/>
    </location>
</feature>
<evidence type="ECO:0000256" key="1">
    <source>
        <dbReference type="SAM" id="Phobius"/>
    </source>
</evidence>
<evidence type="ECO:0000313" key="2">
    <source>
        <dbReference type="EMBL" id="MBD8527098.1"/>
    </source>
</evidence>
<keyword evidence="1" id="KW-1133">Transmembrane helix</keyword>
<dbReference type="RefSeq" id="WP_192030520.1">
    <property type="nucleotide sequence ID" value="NZ_JACYTR010000040.1"/>
</dbReference>
<gene>
    <name evidence="2" type="ORF">IFO71_15255</name>
</gene>
<comment type="caution">
    <text evidence="2">The sequence shown here is derived from an EMBL/GenBank/DDBJ whole genome shotgun (WGS) entry which is preliminary data.</text>
</comment>
<organism evidence="2 3">
    <name type="scientific">Pseudomarimonas arenosa</name>
    <dbReference type="NCBI Taxonomy" id="2774145"/>
    <lineage>
        <taxon>Bacteria</taxon>
        <taxon>Pseudomonadati</taxon>
        <taxon>Pseudomonadota</taxon>
        <taxon>Gammaproteobacteria</taxon>
        <taxon>Lysobacterales</taxon>
        <taxon>Lysobacteraceae</taxon>
        <taxon>Pseudomarimonas</taxon>
    </lineage>
</organism>